<dbReference type="AlphaFoldDB" id="A0A6M3ZN71"/>
<dbReference type="SUPFAM" id="SSF143011">
    <property type="entry name" value="RelE-like"/>
    <property type="match status" value="1"/>
</dbReference>
<proteinExistence type="predicted"/>
<dbReference type="Pfam" id="PF05016">
    <property type="entry name" value="ParE_toxin"/>
    <property type="match status" value="1"/>
</dbReference>
<evidence type="ECO:0000256" key="1">
    <source>
        <dbReference type="ARBA" id="ARBA00022649"/>
    </source>
</evidence>
<evidence type="ECO:0000313" key="2">
    <source>
        <dbReference type="EMBL" id="QJQ00035.1"/>
    </source>
</evidence>
<dbReference type="Gene3D" id="3.30.2310.20">
    <property type="entry name" value="RelE-like"/>
    <property type="match status" value="1"/>
</dbReference>
<dbReference type="InterPro" id="IPR035093">
    <property type="entry name" value="RelE/ParE_toxin_dom_sf"/>
</dbReference>
<dbReference type="EMBL" id="CP008956">
    <property type="protein sequence ID" value="QJQ00035.1"/>
    <property type="molecule type" value="Genomic_DNA"/>
</dbReference>
<dbReference type="InterPro" id="IPR052747">
    <property type="entry name" value="TA_system_RelE_toxin"/>
</dbReference>
<name>A0A6M3ZN71_9BURK</name>
<dbReference type="RefSeq" id="WP_017454029.1">
    <property type="nucleotide sequence ID" value="NZ_CP008956.1"/>
</dbReference>
<accession>A0A6M3ZN71</accession>
<dbReference type="PANTHER" id="PTHR38813:SF1">
    <property type="entry name" value="TOXIN RELE1-RELATED"/>
    <property type="match status" value="1"/>
</dbReference>
<keyword evidence="1" id="KW-1277">Toxin-antitoxin system</keyword>
<gene>
    <name evidence="2" type="ORF">C798_07255</name>
</gene>
<evidence type="ECO:0000313" key="3">
    <source>
        <dbReference type="Proteomes" id="UP000501648"/>
    </source>
</evidence>
<organism evidence="2 3">
    <name type="scientific">Herbaspirillum rubrisubalbicans Os34</name>
    <dbReference type="NCBI Taxonomy" id="1235827"/>
    <lineage>
        <taxon>Bacteria</taxon>
        <taxon>Pseudomonadati</taxon>
        <taxon>Pseudomonadota</taxon>
        <taxon>Betaproteobacteria</taxon>
        <taxon>Burkholderiales</taxon>
        <taxon>Oxalobacteraceae</taxon>
        <taxon>Herbaspirillum</taxon>
    </lineage>
</organism>
<dbReference type="InterPro" id="IPR007712">
    <property type="entry name" value="RelE/ParE_toxin"/>
</dbReference>
<sequence length="84" mass="9997">MNSIKWHSRAIKQLLRISPPDQVRIKDAAAKLSQMPHCQHVKSLTNHPCQYRLRVGHYRVFFNFDGNVRIVSIEEVHKRDERTY</sequence>
<protein>
    <submittedName>
        <fullName evidence="2">Type II toxin-antitoxin system RelE/ParE family toxin</fullName>
    </submittedName>
</protein>
<dbReference type="Proteomes" id="UP000501648">
    <property type="component" value="Chromosome"/>
</dbReference>
<reference evidence="2 3" key="1">
    <citation type="journal article" date="2012" name="J. Bacteriol.">
        <title>Genome sequence of the pathogenic Herbaspirillum seropedicae strain Os34, isolated from rice roots.</title>
        <authorList>
            <person name="Ye W."/>
            <person name="Ye S."/>
            <person name="Liu J."/>
            <person name="Chang S."/>
            <person name="Chen M."/>
            <person name="Zhu B."/>
            <person name="Guo L."/>
            <person name="An Q."/>
        </authorList>
    </citation>
    <scope>NUCLEOTIDE SEQUENCE [LARGE SCALE GENOMIC DNA]</scope>
    <source>
        <strain evidence="2 3">Os34</strain>
    </source>
</reference>
<dbReference type="PANTHER" id="PTHR38813">
    <property type="match status" value="1"/>
</dbReference>